<protein>
    <submittedName>
        <fullName evidence="1">Uncharacterized protein</fullName>
    </submittedName>
</protein>
<dbReference type="AlphaFoldDB" id="A0A9P6B992"/>
<dbReference type="OrthoDB" id="3162173at2759"/>
<comment type="caution">
    <text evidence="1">The sequence shown here is derived from an EMBL/GenBank/DDBJ whole genome shotgun (WGS) entry which is preliminary data.</text>
</comment>
<evidence type="ECO:0000313" key="1">
    <source>
        <dbReference type="EMBL" id="KAF9520099.1"/>
    </source>
</evidence>
<keyword evidence="2" id="KW-1185">Reference proteome</keyword>
<organism evidence="1 2">
    <name type="scientific">Hydnum rufescens UP504</name>
    <dbReference type="NCBI Taxonomy" id="1448309"/>
    <lineage>
        <taxon>Eukaryota</taxon>
        <taxon>Fungi</taxon>
        <taxon>Dikarya</taxon>
        <taxon>Basidiomycota</taxon>
        <taxon>Agaricomycotina</taxon>
        <taxon>Agaricomycetes</taxon>
        <taxon>Cantharellales</taxon>
        <taxon>Hydnaceae</taxon>
        <taxon>Hydnum</taxon>
    </lineage>
</organism>
<evidence type="ECO:0000313" key="2">
    <source>
        <dbReference type="Proteomes" id="UP000886523"/>
    </source>
</evidence>
<dbReference type="EMBL" id="MU128914">
    <property type="protein sequence ID" value="KAF9520099.1"/>
    <property type="molecule type" value="Genomic_DNA"/>
</dbReference>
<proteinExistence type="predicted"/>
<sequence length="110" mass="12384">MSRVSEIESRLVTEDLSRIAAIVEFDTPPTLDDLQRLLGIISEESKIYNVLKENSWFDATVVQDLLTNWCGGNLRGILSHLIDSGGGRAWIRARKEDVRGYNISHPALFI</sequence>
<gene>
    <name evidence="1" type="ORF">BS47DRAFT_1336433</name>
</gene>
<name>A0A9P6B992_9AGAM</name>
<reference evidence="1" key="1">
    <citation type="journal article" date="2020" name="Nat. Commun.">
        <title>Large-scale genome sequencing of mycorrhizal fungi provides insights into the early evolution of symbiotic traits.</title>
        <authorList>
            <person name="Miyauchi S."/>
            <person name="Kiss E."/>
            <person name="Kuo A."/>
            <person name="Drula E."/>
            <person name="Kohler A."/>
            <person name="Sanchez-Garcia M."/>
            <person name="Morin E."/>
            <person name="Andreopoulos B."/>
            <person name="Barry K.W."/>
            <person name="Bonito G."/>
            <person name="Buee M."/>
            <person name="Carver A."/>
            <person name="Chen C."/>
            <person name="Cichocki N."/>
            <person name="Clum A."/>
            <person name="Culley D."/>
            <person name="Crous P.W."/>
            <person name="Fauchery L."/>
            <person name="Girlanda M."/>
            <person name="Hayes R.D."/>
            <person name="Keri Z."/>
            <person name="LaButti K."/>
            <person name="Lipzen A."/>
            <person name="Lombard V."/>
            <person name="Magnuson J."/>
            <person name="Maillard F."/>
            <person name="Murat C."/>
            <person name="Nolan M."/>
            <person name="Ohm R.A."/>
            <person name="Pangilinan J."/>
            <person name="Pereira M.F."/>
            <person name="Perotto S."/>
            <person name="Peter M."/>
            <person name="Pfister S."/>
            <person name="Riley R."/>
            <person name="Sitrit Y."/>
            <person name="Stielow J.B."/>
            <person name="Szollosi G."/>
            <person name="Zifcakova L."/>
            <person name="Stursova M."/>
            <person name="Spatafora J.W."/>
            <person name="Tedersoo L."/>
            <person name="Vaario L.M."/>
            <person name="Yamada A."/>
            <person name="Yan M."/>
            <person name="Wang P."/>
            <person name="Xu J."/>
            <person name="Bruns T."/>
            <person name="Baldrian P."/>
            <person name="Vilgalys R."/>
            <person name="Dunand C."/>
            <person name="Henrissat B."/>
            <person name="Grigoriev I.V."/>
            <person name="Hibbett D."/>
            <person name="Nagy L.G."/>
            <person name="Martin F.M."/>
        </authorList>
    </citation>
    <scope>NUCLEOTIDE SEQUENCE</scope>
    <source>
        <strain evidence="1">UP504</strain>
    </source>
</reference>
<dbReference type="Proteomes" id="UP000886523">
    <property type="component" value="Unassembled WGS sequence"/>
</dbReference>
<accession>A0A9P6B992</accession>